<dbReference type="InterPro" id="IPR038109">
    <property type="entry name" value="DNA_bind_recomb_sf"/>
</dbReference>
<dbReference type="Pfam" id="PF00239">
    <property type="entry name" value="Resolvase"/>
    <property type="match status" value="1"/>
</dbReference>
<dbReference type="EMBL" id="CP122566">
    <property type="protein sequence ID" value="WGH92672.1"/>
    <property type="molecule type" value="Genomic_DNA"/>
</dbReference>
<dbReference type="AlphaFoldDB" id="A0AAJ6AIL1"/>
<dbReference type="PROSITE" id="PS51737">
    <property type="entry name" value="RECOMBINASE_DNA_BIND"/>
    <property type="match status" value="1"/>
</dbReference>
<feature type="domain" description="Recombinase" evidence="3">
    <location>
        <begin position="178"/>
        <end position="296"/>
    </location>
</feature>
<dbReference type="Pfam" id="PF07508">
    <property type="entry name" value="Recombinase"/>
    <property type="match status" value="1"/>
</dbReference>
<dbReference type="GO" id="GO:0000150">
    <property type="term" value="F:DNA strand exchange activity"/>
    <property type="evidence" value="ECO:0007669"/>
    <property type="project" value="InterPro"/>
</dbReference>
<name>A0AAJ6AIL1_9MICC</name>
<feature type="domain" description="Resolvase/invertase-type recombinase catalytic" evidence="2">
    <location>
        <begin position="22"/>
        <end position="171"/>
    </location>
</feature>
<evidence type="ECO:0000313" key="4">
    <source>
        <dbReference type="EMBL" id="WGH92672.1"/>
    </source>
</evidence>
<dbReference type="InterPro" id="IPR036162">
    <property type="entry name" value="Resolvase-like_N_sf"/>
</dbReference>
<dbReference type="InterPro" id="IPR011109">
    <property type="entry name" value="DNA_bind_recombinase_dom"/>
</dbReference>
<proteinExistence type="predicted"/>
<dbReference type="SUPFAM" id="SSF53041">
    <property type="entry name" value="Resolvase-like"/>
    <property type="match status" value="1"/>
</dbReference>
<dbReference type="RefSeq" id="WP_110122790.1">
    <property type="nucleotide sequence ID" value="NZ_CP122562.1"/>
</dbReference>
<dbReference type="SMART" id="SM00857">
    <property type="entry name" value="Resolvase"/>
    <property type="match status" value="1"/>
</dbReference>
<dbReference type="PANTHER" id="PTHR30461:SF23">
    <property type="entry name" value="DNA RECOMBINASE-RELATED"/>
    <property type="match status" value="1"/>
</dbReference>
<evidence type="ECO:0000259" key="2">
    <source>
        <dbReference type="PROSITE" id="PS51736"/>
    </source>
</evidence>
<accession>A0AAJ6AIL1</accession>
<keyword evidence="1" id="KW-0175">Coiled coil</keyword>
<keyword evidence="5" id="KW-1185">Reference proteome</keyword>
<dbReference type="PROSITE" id="PS51736">
    <property type="entry name" value="RECOMBINASES_3"/>
    <property type="match status" value="1"/>
</dbReference>
<dbReference type="PANTHER" id="PTHR30461">
    <property type="entry name" value="DNA-INVERTASE FROM LAMBDOID PROPHAGE"/>
    <property type="match status" value="1"/>
</dbReference>
<dbReference type="Gene3D" id="3.90.1750.20">
    <property type="entry name" value="Putative Large Serine Recombinase, Chain B, Domain 2"/>
    <property type="match status" value="1"/>
</dbReference>
<dbReference type="Gene3D" id="3.40.50.1390">
    <property type="entry name" value="Resolvase, N-terminal catalytic domain"/>
    <property type="match status" value="1"/>
</dbReference>
<dbReference type="InterPro" id="IPR050639">
    <property type="entry name" value="SSR_resolvase"/>
</dbReference>
<evidence type="ECO:0000259" key="3">
    <source>
        <dbReference type="PROSITE" id="PS51737"/>
    </source>
</evidence>
<evidence type="ECO:0000256" key="1">
    <source>
        <dbReference type="SAM" id="Coils"/>
    </source>
</evidence>
<feature type="coiled-coil region" evidence="1">
    <location>
        <begin position="386"/>
        <end position="413"/>
    </location>
</feature>
<dbReference type="GO" id="GO:0003677">
    <property type="term" value="F:DNA binding"/>
    <property type="evidence" value="ECO:0007669"/>
    <property type="project" value="InterPro"/>
</dbReference>
<dbReference type="Proteomes" id="UP001224674">
    <property type="component" value="Chromosome"/>
</dbReference>
<gene>
    <name evidence="4" type="ORF">QDX21_10250</name>
</gene>
<evidence type="ECO:0000313" key="5">
    <source>
        <dbReference type="Proteomes" id="UP001224674"/>
    </source>
</evidence>
<dbReference type="InterPro" id="IPR006119">
    <property type="entry name" value="Resolv_N"/>
</dbReference>
<organism evidence="4 5">
    <name type="scientific">Auritidibacter ignavus</name>
    <dbReference type="NCBI Taxonomy" id="678932"/>
    <lineage>
        <taxon>Bacteria</taxon>
        <taxon>Bacillati</taxon>
        <taxon>Actinomycetota</taxon>
        <taxon>Actinomycetes</taxon>
        <taxon>Micrococcales</taxon>
        <taxon>Micrococcaceae</taxon>
        <taxon>Auritidibacter</taxon>
    </lineage>
</organism>
<reference evidence="4 5" key="1">
    <citation type="submission" date="2023-03" db="EMBL/GenBank/DDBJ databases">
        <title>Complete genome sequences of several Auritidibacter ignavus strains isolated from ear infections.</title>
        <authorList>
            <person name="Baehr T."/>
            <person name="Baumhoegger A.M."/>
        </authorList>
    </citation>
    <scope>NUCLEOTIDE SEQUENCE [LARGE SCALE GENOMIC DNA]</scope>
    <source>
        <strain evidence="4 5">BABAE-6</strain>
    </source>
</reference>
<protein>
    <submittedName>
        <fullName evidence="4">Recombinase family protein</fullName>
    </submittedName>
</protein>
<sequence length="505" mass="57149">METRTTTTAAERHDGISRGPVEAIVYGRASKDRTKRERSIGDQIEDCRTWCAQQGWSVAHVIKDADRSASQWRTREREGWEEALELIRSGKYGALVSWEPSRAGRDLAIYVQLRAACQQYGVLYMTHGRVYDLDRSDDAFMMGFEFLRAEADANTMRERQLRTSRLRAQKGKPHGRLPYGYRRVYDEKTRELIRQEPDPHTGQIVRDIAEQVLAGASLNSIAMGLEKAGEPLPQGPRKENTAGWVPSTVRQLLKNPTIAGKRVYRGEVIGDAAWEPLISWEDFQRIQSILNDPGRRVHFGQNQPKSLLSHIAKCHYCGRTLKRSVQRYGDPGTPAPSRRYTCKYPGCYKVVIVQAPADALVEETLLNLLTTPETLARLTGDTADGEASWTQRMEAAQQELAELQARLDDASDRYAAGELPLEVLTRIEQTLRPQIDAARKAMIPPVTDPGLRQLLSGEDVRASWQSLPVREKRRIIKAVLDVRVTSATKGWNFFDPTRVIINLRY</sequence>
<dbReference type="CDD" id="cd00338">
    <property type="entry name" value="Ser_Recombinase"/>
    <property type="match status" value="1"/>
</dbReference>